<dbReference type="Pfam" id="PF01172">
    <property type="entry name" value="SBDS_N"/>
    <property type="match status" value="1"/>
</dbReference>
<gene>
    <name evidence="3" type="ORF">M427DRAFT_65041</name>
</gene>
<keyword evidence="4" id="KW-1185">Reference proteome</keyword>
<dbReference type="Gene3D" id="3.30.1250.10">
    <property type="entry name" value="Ribosome maturation protein SBDS, N-terminal domain"/>
    <property type="match status" value="1"/>
</dbReference>
<dbReference type="Proteomes" id="UP000070544">
    <property type="component" value="Unassembled WGS sequence"/>
</dbReference>
<dbReference type="EMBL" id="KQ965922">
    <property type="protein sequence ID" value="KXS08918.1"/>
    <property type="molecule type" value="Genomic_DNA"/>
</dbReference>
<evidence type="ECO:0000256" key="1">
    <source>
        <dbReference type="SAM" id="MobiDB-lite"/>
    </source>
</evidence>
<dbReference type="InterPro" id="IPR036786">
    <property type="entry name" value="Ribosome_mat_SBDS_N_sf"/>
</dbReference>
<reference evidence="3 4" key="1">
    <citation type="journal article" date="2015" name="Genome Biol. Evol.">
        <title>Phylogenomic analyses indicate that early fungi evolved digesting cell walls of algal ancestors of land plants.</title>
        <authorList>
            <person name="Chang Y."/>
            <person name="Wang S."/>
            <person name="Sekimoto S."/>
            <person name="Aerts A.L."/>
            <person name="Choi C."/>
            <person name="Clum A."/>
            <person name="LaButti K.M."/>
            <person name="Lindquist E.A."/>
            <person name="Yee Ngan C."/>
            <person name="Ohm R.A."/>
            <person name="Salamov A.A."/>
            <person name="Grigoriev I.V."/>
            <person name="Spatafora J.W."/>
            <person name="Berbee M.L."/>
        </authorList>
    </citation>
    <scope>NUCLEOTIDE SEQUENCE [LARGE SCALE GENOMIC DNA]</scope>
    <source>
        <strain evidence="3 4">JEL478</strain>
    </source>
</reference>
<dbReference type="OrthoDB" id="2567806at2759"/>
<dbReference type="InterPro" id="IPR019783">
    <property type="entry name" value="SDO1/SBDS_N"/>
</dbReference>
<evidence type="ECO:0000313" key="4">
    <source>
        <dbReference type="Proteomes" id="UP000070544"/>
    </source>
</evidence>
<feature type="region of interest" description="Disordered" evidence="1">
    <location>
        <begin position="98"/>
        <end position="143"/>
    </location>
</feature>
<sequence length="143" mass="15737">MSNTSAVEQVIFKRKQSEGGKAGVDPMWVVYVNEGMTDKWRRDKSIPLVDVVQTFDVWIHRTGSTTGVADRPSKGELDDTFSTHHVDSEVIRYILEQGTVQPNGGRRLGKEQGPKDLRGAKQQSRGQGASTMPTGSQRASIHG</sequence>
<dbReference type="AlphaFoldDB" id="A0A138ZWQ5"/>
<organism evidence="3 4">
    <name type="scientific">Gonapodya prolifera (strain JEL478)</name>
    <name type="common">Monoblepharis prolifera</name>
    <dbReference type="NCBI Taxonomy" id="1344416"/>
    <lineage>
        <taxon>Eukaryota</taxon>
        <taxon>Fungi</taxon>
        <taxon>Fungi incertae sedis</taxon>
        <taxon>Chytridiomycota</taxon>
        <taxon>Chytridiomycota incertae sedis</taxon>
        <taxon>Monoblepharidomycetes</taxon>
        <taxon>Monoblepharidales</taxon>
        <taxon>Gonapodyaceae</taxon>
        <taxon>Gonapodya</taxon>
    </lineage>
</organism>
<evidence type="ECO:0000259" key="2">
    <source>
        <dbReference type="Pfam" id="PF01172"/>
    </source>
</evidence>
<protein>
    <recommendedName>
        <fullName evidence="2">Ribosome maturation protein SDO1/SBDS N-terminal domain-containing protein</fullName>
    </recommendedName>
</protein>
<name>A0A138ZWQ5_GONPJ</name>
<dbReference type="SUPFAM" id="SSF89895">
    <property type="entry name" value="FYSH domain"/>
    <property type="match status" value="1"/>
</dbReference>
<feature type="compositionally biased region" description="Polar residues" evidence="1">
    <location>
        <begin position="121"/>
        <end position="143"/>
    </location>
</feature>
<feature type="compositionally biased region" description="Basic and acidic residues" evidence="1">
    <location>
        <begin position="108"/>
        <end position="119"/>
    </location>
</feature>
<dbReference type="STRING" id="1344416.A0A138ZWQ5"/>
<feature type="domain" description="Ribosome maturation protein SDO1/SBDS N-terminal" evidence="2">
    <location>
        <begin position="25"/>
        <end position="103"/>
    </location>
</feature>
<accession>A0A138ZWQ5</accession>
<proteinExistence type="predicted"/>
<evidence type="ECO:0000313" key="3">
    <source>
        <dbReference type="EMBL" id="KXS08918.1"/>
    </source>
</evidence>